<sequence>MSEWNTLPAKEIVEKTADSLRENGFEVFVVSGAKEAKETALGLIPEKSEVFVMTSVTVESIGLAEAIDRSGLYESVRGKLGAMDGKTQGRKMRKLGAGPDVAIGSVHAVTQSGKLLVASLTGSQLSAYTYGAGTVVFVVSTKKIVPGLDEAWDRLVQHVVPQESVRARTAYGLPESFATYPSKVLILNKEVQPGRVKVILMNEDAGF</sequence>
<gene>
    <name evidence="2" type="ORF">SDC9_16260</name>
</gene>
<evidence type="ECO:0000313" key="2">
    <source>
        <dbReference type="EMBL" id="MPL70504.1"/>
    </source>
</evidence>
<dbReference type="InterPro" id="IPR024185">
    <property type="entry name" value="FTHF_cligase-like_sf"/>
</dbReference>
<protein>
    <recommendedName>
        <fullName evidence="1">LUD domain-containing protein</fullName>
    </recommendedName>
</protein>
<feature type="domain" description="LUD" evidence="1">
    <location>
        <begin position="13"/>
        <end position="201"/>
    </location>
</feature>
<organism evidence="2">
    <name type="scientific">bioreactor metagenome</name>
    <dbReference type="NCBI Taxonomy" id="1076179"/>
    <lineage>
        <taxon>unclassified sequences</taxon>
        <taxon>metagenomes</taxon>
        <taxon>ecological metagenomes</taxon>
    </lineage>
</organism>
<accession>A0A644TU84</accession>
<evidence type="ECO:0000259" key="1">
    <source>
        <dbReference type="Pfam" id="PF02589"/>
    </source>
</evidence>
<reference evidence="2" key="1">
    <citation type="submission" date="2019-08" db="EMBL/GenBank/DDBJ databases">
        <authorList>
            <person name="Kucharzyk K."/>
            <person name="Murdoch R.W."/>
            <person name="Higgins S."/>
            <person name="Loffler F."/>
        </authorList>
    </citation>
    <scope>NUCLEOTIDE SEQUENCE</scope>
</reference>
<dbReference type="PANTHER" id="PTHR36179:SF2">
    <property type="entry name" value="LUD DOMAIN-CONTAINING PROTEIN"/>
    <property type="match status" value="1"/>
</dbReference>
<name>A0A644TU84_9ZZZZ</name>
<dbReference type="SUPFAM" id="SSF100950">
    <property type="entry name" value="NagB/RpiA/CoA transferase-like"/>
    <property type="match status" value="1"/>
</dbReference>
<dbReference type="Gene3D" id="3.40.50.10420">
    <property type="entry name" value="NagB/RpiA/CoA transferase-like"/>
    <property type="match status" value="1"/>
</dbReference>
<dbReference type="EMBL" id="VSSQ01000053">
    <property type="protein sequence ID" value="MPL70504.1"/>
    <property type="molecule type" value="Genomic_DNA"/>
</dbReference>
<dbReference type="PANTHER" id="PTHR36179">
    <property type="entry name" value="LUD_DOM DOMAIN-CONTAINING PROTEIN"/>
    <property type="match status" value="1"/>
</dbReference>
<dbReference type="InterPro" id="IPR037171">
    <property type="entry name" value="NagB/RpiA_transferase-like"/>
</dbReference>
<dbReference type="InterPro" id="IPR003741">
    <property type="entry name" value="LUD_dom"/>
</dbReference>
<dbReference type="Pfam" id="PF02589">
    <property type="entry name" value="LUD_dom"/>
    <property type="match status" value="1"/>
</dbReference>
<comment type="caution">
    <text evidence="2">The sequence shown here is derived from an EMBL/GenBank/DDBJ whole genome shotgun (WGS) entry which is preliminary data.</text>
</comment>
<dbReference type="AlphaFoldDB" id="A0A644TU84"/>
<proteinExistence type="predicted"/>